<evidence type="ECO:0000313" key="1">
    <source>
        <dbReference type="EMBL" id="KAH8989751.1"/>
    </source>
</evidence>
<sequence>MYKIRRLNYSMSSVLSGIKSLTKRGITAIRRLHGLPLDRSATFTSRYIKTSIVHHHGPPPPWAMGITFCGNRPRIQYATSLAIFTATVPPRPQVLFAPLGQSLLPLSVPMYLLHPYLPHFMSTKASRRCRRLTTSTPLIRQPSKAPEFPSPHRIEPPLVQYWTLSPPQL</sequence>
<evidence type="ECO:0000313" key="2">
    <source>
        <dbReference type="Proteomes" id="UP001201163"/>
    </source>
</evidence>
<dbReference type="Proteomes" id="UP001201163">
    <property type="component" value="Unassembled WGS sequence"/>
</dbReference>
<organism evidence="1 2">
    <name type="scientific">Lactarius akahatsu</name>
    <dbReference type="NCBI Taxonomy" id="416441"/>
    <lineage>
        <taxon>Eukaryota</taxon>
        <taxon>Fungi</taxon>
        <taxon>Dikarya</taxon>
        <taxon>Basidiomycota</taxon>
        <taxon>Agaricomycotina</taxon>
        <taxon>Agaricomycetes</taxon>
        <taxon>Russulales</taxon>
        <taxon>Russulaceae</taxon>
        <taxon>Lactarius</taxon>
    </lineage>
</organism>
<protein>
    <submittedName>
        <fullName evidence="1">Uncharacterized protein</fullName>
    </submittedName>
</protein>
<accession>A0AAD4QCT6</accession>
<proteinExistence type="predicted"/>
<dbReference type="AlphaFoldDB" id="A0AAD4QCT6"/>
<name>A0AAD4QCT6_9AGAM</name>
<comment type="caution">
    <text evidence="1">The sequence shown here is derived from an EMBL/GenBank/DDBJ whole genome shotgun (WGS) entry which is preliminary data.</text>
</comment>
<keyword evidence="2" id="KW-1185">Reference proteome</keyword>
<gene>
    <name evidence="1" type="ORF">EDB92DRAFT_1867526</name>
</gene>
<reference evidence="1" key="1">
    <citation type="submission" date="2022-01" db="EMBL/GenBank/DDBJ databases">
        <title>Comparative genomics reveals a dynamic genome evolution in the ectomycorrhizal milk-cap (Lactarius) mushrooms.</title>
        <authorList>
            <consortium name="DOE Joint Genome Institute"/>
            <person name="Lebreton A."/>
            <person name="Tang N."/>
            <person name="Kuo A."/>
            <person name="LaButti K."/>
            <person name="Drula E."/>
            <person name="Barry K."/>
            <person name="Clum A."/>
            <person name="Lipzen A."/>
            <person name="Mousain D."/>
            <person name="Ng V."/>
            <person name="Wang R."/>
            <person name="Wang X."/>
            <person name="Dai Y."/>
            <person name="Henrissat B."/>
            <person name="Grigoriev I.V."/>
            <person name="Guerin-Laguette A."/>
            <person name="Yu F."/>
            <person name="Martin F.M."/>
        </authorList>
    </citation>
    <scope>NUCLEOTIDE SEQUENCE</scope>
    <source>
        <strain evidence="1">QP</strain>
    </source>
</reference>
<dbReference type="EMBL" id="JAKELL010000035">
    <property type="protein sequence ID" value="KAH8989751.1"/>
    <property type="molecule type" value="Genomic_DNA"/>
</dbReference>